<name>A0AAE1BGG4_PETCI</name>
<evidence type="ECO:0000313" key="1">
    <source>
        <dbReference type="EMBL" id="KAK3850083.1"/>
    </source>
</evidence>
<comment type="caution">
    <text evidence="1">The sequence shown here is derived from an EMBL/GenBank/DDBJ whole genome shotgun (WGS) entry which is preliminary data.</text>
</comment>
<organism evidence="1 2">
    <name type="scientific">Petrolisthes cinctipes</name>
    <name type="common">Flat porcelain crab</name>
    <dbReference type="NCBI Taxonomy" id="88211"/>
    <lineage>
        <taxon>Eukaryota</taxon>
        <taxon>Metazoa</taxon>
        <taxon>Ecdysozoa</taxon>
        <taxon>Arthropoda</taxon>
        <taxon>Crustacea</taxon>
        <taxon>Multicrustacea</taxon>
        <taxon>Malacostraca</taxon>
        <taxon>Eumalacostraca</taxon>
        <taxon>Eucarida</taxon>
        <taxon>Decapoda</taxon>
        <taxon>Pleocyemata</taxon>
        <taxon>Anomura</taxon>
        <taxon>Galatheoidea</taxon>
        <taxon>Porcellanidae</taxon>
        <taxon>Petrolisthes</taxon>
    </lineage>
</organism>
<keyword evidence="2" id="KW-1185">Reference proteome</keyword>
<dbReference type="EMBL" id="JAWQEG010008555">
    <property type="protein sequence ID" value="KAK3850083.1"/>
    <property type="molecule type" value="Genomic_DNA"/>
</dbReference>
<sequence length="28" mass="3163">MNGMRGRETGGWDIEGTLKELGKRQVKD</sequence>
<dbReference type="AlphaFoldDB" id="A0AAE1BGG4"/>
<gene>
    <name evidence="1" type="ORF">Pcinc_043188</name>
</gene>
<proteinExistence type="predicted"/>
<reference evidence="1" key="1">
    <citation type="submission" date="2023-10" db="EMBL/GenBank/DDBJ databases">
        <title>Genome assemblies of two species of porcelain crab, Petrolisthes cinctipes and Petrolisthes manimaculis (Anomura: Porcellanidae).</title>
        <authorList>
            <person name="Angst P."/>
        </authorList>
    </citation>
    <scope>NUCLEOTIDE SEQUENCE</scope>
    <source>
        <strain evidence="1">PB745_01</strain>
        <tissue evidence="1">Gill</tissue>
    </source>
</reference>
<evidence type="ECO:0000313" key="2">
    <source>
        <dbReference type="Proteomes" id="UP001286313"/>
    </source>
</evidence>
<dbReference type="Proteomes" id="UP001286313">
    <property type="component" value="Unassembled WGS sequence"/>
</dbReference>
<feature type="non-terminal residue" evidence="1">
    <location>
        <position position="28"/>
    </location>
</feature>
<protein>
    <submittedName>
        <fullName evidence="1">Uncharacterized protein</fullName>
    </submittedName>
</protein>
<accession>A0AAE1BGG4</accession>